<dbReference type="EMBL" id="SFCI01001371">
    <property type="protein sequence ID" value="TFY75959.1"/>
    <property type="molecule type" value="Genomic_DNA"/>
</dbReference>
<dbReference type="STRING" id="135208.A0A4Y9ZR56"/>
<dbReference type="Gene3D" id="3.40.50.300">
    <property type="entry name" value="P-loop containing nucleotide triphosphate hydrolases"/>
    <property type="match status" value="1"/>
</dbReference>
<dbReference type="InterPro" id="IPR006073">
    <property type="entry name" value="GTP-bd"/>
</dbReference>
<dbReference type="SUPFAM" id="SSF52540">
    <property type="entry name" value="P-loop containing nucleoside triphosphate hydrolases"/>
    <property type="match status" value="1"/>
</dbReference>
<feature type="region of interest" description="Disordered" evidence="1">
    <location>
        <begin position="645"/>
        <end position="664"/>
    </location>
</feature>
<feature type="compositionally biased region" description="Basic and acidic residues" evidence="1">
    <location>
        <begin position="655"/>
        <end position="664"/>
    </location>
</feature>
<proteinExistence type="predicted"/>
<feature type="domain" description="G" evidence="2">
    <location>
        <begin position="7"/>
        <end position="74"/>
    </location>
</feature>
<evidence type="ECO:0000313" key="4">
    <source>
        <dbReference type="Proteomes" id="UP000298061"/>
    </source>
</evidence>
<sequence length="664" mass="74488">MASKPITIAVMGATGSGKTSFINLVSGSRLGVGDGLESCTICVETSLPFNLDGRSVALIDTPGFDDTNSSDTDILKTIASFLSSKYEEGTKLAGVIYMHRIMDVKAGGISRRNFSLFRALCGDASLKNVAIVTNFWDQVERDVGERREAELRSKDIFFKPVLDKGASMLRHEGTLQSAHAIMRHFVNNAPWCSRSRTRWSNNRACYGHYGLYNNHYEYYATTSKDIKLQLTNEGAVAAAKGQLHPHDMSPAAFLQVSLELEDLQCTLCLCMFTAKGQMTMYDRKDILDRRTALTCHITAWRSVQDIYMPWVIVMCKVPTFSSGVEDDADDDNADAEPDRIDDMHNAEEVDLILPSSLLASHRSGDYVEKLMFIETRLRLAQADDALGDLRHLRRAKQDVLDFKILNMSGAGNKPNTQVREVFNQVESCIQHIATCYNVAYRALTVLDPDSSWVACLHFLKAEDICGPGREEDKVSEGRHEVSWIWLAPTEVIAQPSDESAESVECFTMSMHIKWAKSHARVKQWEEEVSFIQVEMQRVLATFEKDASIWLDRCQLHDGDEGLMNGLSAYVAKQAAIKIRLANQFMQQWLPGLRAFNLDPPWATKYENMLHLLTLPSFVSPLFSFNKLGAEEDAGDSMHHTHVPELARSLGPTPTTDERIDMFDD</sequence>
<organism evidence="3 4">
    <name type="scientific">Hericium alpestre</name>
    <dbReference type="NCBI Taxonomy" id="135208"/>
    <lineage>
        <taxon>Eukaryota</taxon>
        <taxon>Fungi</taxon>
        <taxon>Dikarya</taxon>
        <taxon>Basidiomycota</taxon>
        <taxon>Agaricomycotina</taxon>
        <taxon>Agaricomycetes</taxon>
        <taxon>Russulales</taxon>
        <taxon>Hericiaceae</taxon>
        <taxon>Hericium</taxon>
    </lineage>
</organism>
<dbReference type="InterPro" id="IPR027417">
    <property type="entry name" value="P-loop_NTPase"/>
</dbReference>
<dbReference type="Proteomes" id="UP000298061">
    <property type="component" value="Unassembled WGS sequence"/>
</dbReference>
<reference evidence="3 4" key="1">
    <citation type="submission" date="2019-02" db="EMBL/GenBank/DDBJ databases">
        <title>Genome sequencing of the rare red list fungi Hericium alpestre (H. flagellum).</title>
        <authorList>
            <person name="Buettner E."/>
            <person name="Kellner H."/>
        </authorList>
    </citation>
    <scope>NUCLEOTIDE SEQUENCE [LARGE SCALE GENOMIC DNA]</scope>
    <source>
        <strain evidence="3 4">DSM 108284</strain>
    </source>
</reference>
<evidence type="ECO:0000259" key="2">
    <source>
        <dbReference type="Pfam" id="PF01926"/>
    </source>
</evidence>
<gene>
    <name evidence="3" type="ORF">EWM64_g8053</name>
</gene>
<dbReference type="OrthoDB" id="3232711at2759"/>
<dbReference type="AlphaFoldDB" id="A0A4Y9ZR56"/>
<protein>
    <recommendedName>
        <fullName evidence="2">G domain-containing protein</fullName>
    </recommendedName>
</protein>
<name>A0A4Y9ZR56_9AGAM</name>
<dbReference type="GO" id="GO:0005525">
    <property type="term" value="F:GTP binding"/>
    <property type="evidence" value="ECO:0007669"/>
    <property type="project" value="InterPro"/>
</dbReference>
<keyword evidence="4" id="KW-1185">Reference proteome</keyword>
<evidence type="ECO:0000313" key="3">
    <source>
        <dbReference type="EMBL" id="TFY75959.1"/>
    </source>
</evidence>
<evidence type="ECO:0000256" key="1">
    <source>
        <dbReference type="SAM" id="MobiDB-lite"/>
    </source>
</evidence>
<comment type="caution">
    <text evidence="3">The sequence shown here is derived from an EMBL/GenBank/DDBJ whole genome shotgun (WGS) entry which is preliminary data.</text>
</comment>
<accession>A0A4Y9ZR56</accession>
<dbReference type="Pfam" id="PF01926">
    <property type="entry name" value="MMR_HSR1"/>
    <property type="match status" value="1"/>
</dbReference>